<keyword evidence="1" id="KW-0812">Transmembrane</keyword>
<dbReference type="Proteomes" id="UP000788993">
    <property type="component" value="Unassembled WGS sequence"/>
</dbReference>
<evidence type="ECO:0000256" key="1">
    <source>
        <dbReference type="SAM" id="Phobius"/>
    </source>
</evidence>
<proteinExistence type="predicted"/>
<accession>A0A9P8TCJ0</accession>
<organism evidence="2 3">
    <name type="scientific">Ogataea polymorpha</name>
    <dbReference type="NCBI Taxonomy" id="460523"/>
    <lineage>
        <taxon>Eukaryota</taxon>
        <taxon>Fungi</taxon>
        <taxon>Dikarya</taxon>
        <taxon>Ascomycota</taxon>
        <taxon>Saccharomycotina</taxon>
        <taxon>Pichiomycetes</taxon>
        <taxon>Pichiales</taxon>
        <taxon>Pichiaceae</taxon>
        <taxon>Ogataea</taxon>
    </lineage>
</organism>
<keyword evidence="3" id="KW-1185">Reference proteome</keyword>
<sequence length="145" mass="15999">MRSKLTPTDSFSPTDKRLSSGFRVAGSFLFFAWFLFAKDFTLLTRLTITGTQDADKALSVLEVTACIETTCFFTESRHLMYSVAILTDGAWRHNDVGLWFGSVAGLMIMIEAPLNAKIQPISLKFECIEEKSVGEPSAVSECAIS</sequence>
<keyword evidence="1" id="KW-0472">Membrane</keyword>
<reference evidence="2" key="1">
    <citation type="journal article" date="2021" name="Open Biol.">
        <title>Shared evolutionary footprints suggest mitochondrial oxidative damage underlies multiple complex I losses in fungi.</title>
        <authorList>
            <person name="Schikora-Tamarit M.A."/>
            <person name="Marcet-Houben M."/>
            <person name="Nosek J."/>
            <person name="Gabaldon T."/>
        </authorList>
    </citation>
    <scope>NUCLEOTIDE SEQUENCE</scope>
    <source>
        <strain evidence="2">NCAIM Y.01608</strain>
    </source>
</reference>
<gene>
    <name evidence="2" type="ORF">OGATHE_002111</name>
</gene>
<comment type="caution">
    <text evidence="2">The sequence shown here is derived from an EMBL/GenBank/DDBJ whole genome shotgun (WGS) entry which is preliminary data.</text>
</comment>
<name>A0A9P8TCJ0_9ASCO</name>
<dbReference type="EMBL" id="JAEUBD010000526">
    <property type="protein sequence ID" value="KAH3674131.1"/>
    <property type="molecule type" value="Genomic_DNA"/>
</dbReference>
<protein>
    <submittedName>
        <fullName evidence="2">Uncharacterized protein</fullName>
    </submittedName>
</protein>
<feature type="transmembrane region" description="Helical" evidence="1">
    <location>
        <begin position="20"/>
        <end position="37"/>
    </location>
</feature>
<evidence type="ECO:0000313" key="3">
    <source>
        <dbReference type="Proteomes" id="UP000788993"/>
    </source>
</evidence>
<keyword evidence="1" id="KW-1133">Transmembrane helix</keyword>
<reference evidence="2" key="2">
    <citation type="submission" date="2021-01" db="EMBL/GenBank/DDBJ databases">
        <authorList>
            <person name="Schikora-Tamarit M.A."/>
        </authorList>
    </citation>
    <scope>NUCLEOTIDE SEQUENCE</scope>
    <source>
        <strain evidence="2">NCAIM Y.01608</strain>
    </source>
</reference>
<dbReference type="AlphaFoldDB" id="A0A9P8TCJ0"/>
<evidence type="ECO:0000313" key="2">
    <source>
        <dbReference type="EMBL" id="KAH3674131.1"/>
    </source>
</evidence>